<protein>
    <recommendedName>
        <fullName evidence="5">4Fe-4S ferredoxin-type domain-containing protein</fullName>
    </recommendedName>
</protein>
<accession>A0A075LRY0</accession>
<name>A0A075LRY0_9EURY</name>
<dbReference type="RefSeq" id="WP_048164661.1">
    <property type="nucleotide sequence ID" value="NZ_CP006019.1"/>
</dbReference>
<evidence type="ECO:0000256" key="3">
    <source>
        <dbReference type="ARBA" id="ARBA00023004"/>
    </source>
</evidence>
<dbReference type="AlphaFoldDB" id="A0A075LRY0"/>
<keyword evidence="3" id="KW-0408">Iron</keyword>
<organism evidence="6 7">
    <name type="scientific">Palaeococcus pacificus DY20341</name>
    <dbReference type="NCBI Taxonomy" id="1343739"/>
    <lineage>
        <taxon>Archaea</taxon>
        <taxon>Methanobacteriati</taxon>
        <taxon>Methanobacteriota</taxon>
        <taxon>Thermococci</taxon>
        <taxon>Thermococcales</taxon>
        <taxon>Thermococcaceae</taxon>
        <taxon>Palaeococcus</taxon>
    </lineage>
</organism>
<dbReference type="PROSITE" id="PS51379">
    <property type="entry name" value="4FE4S_FER_2"/>
    <property type="match status" value="2"/>
</dbReference>
<dbReference type="Pfam" id="PF12838">
    <property type="entry name" value="Fer4_7"/>
    <property type="match status" value="1"/>
</dbReference>
<evidence type="ECO:0000313" key="7">
    <source>
        <dbReference type="Proteomes" id="UP000027981"/>
    </source>
</evidence>
<dbReference type="SUPFAM" id="SSF54862">
    <property type="entry name" value="4Fe-4S ferredoxins"/>
    <property type="match status" value="1"/>
</dbReference>
<dbReference type="Gene3D" id="3.30.70.20">
    <property type="match status" value="1"/>
</dbReference>
<proteinExistence type="predicted"/>
<dbReference type="PANTHER" id="PTHR43687">
    <property type="entry name" value="ADENYLYLSULFATE REDUCTASE, BETA SUBUNIT"/>
    <property type="match status" value="1"/>
</dbReference>
<dbReference type="GeneID" id="24841772"/>
<dbReference type="OrthoDB" id="2837at2157"/>
<dbReference type="HOGENOM" id="CLU_140144_0_0_2"/>
<gene>
    <name evidence="6" type="ORF">PAP_03220</name>
</gene>
<dbReference type="KEGG" id="ppac:PAP_03220"/>
<evidence type="ECO:0000256" key="2">
    <source>
        <dbReference type="ARBA" id="ARBA00022723"/>
    </source>
</evidence>
<feature type="domain" description="4Fe-4S ferredoxin-type" evidence="5">
    <location>
        <begin position="1"/>
        <end position="27"/>
    </location>
</feature>
<keyword evidence="4" id="KW-0411">Iron-sulfur</keyword>
<reference evidence="6 7" key="2">
    <citation type="journal article" date="2015" name="Genome Announc.">
        <title>Complete Genome Sequence of Hyperthermophilic Piezophilic Archaeon Palaeococcus pacificus DY20341T, Isolated from Deep-Sea Hydrothermal Sediments.</title>
        <authorList>
            <person name="Zeng X."/>
            <person name="Jebbar M."/>
            <person name="Shao Z."/>
        </authorList>
    </citation>
    <scope>NUCLEOTIDE SEQUENCE [LARGE SCALE GENOMIC DNA]</scope>
    <source>
        <strain evidence="6 7">DY20341</strain>
    </source>
</reference>
<reference evidence="7" key="1">
    <citation type="submission" date="2013-06" db="EMBL/GenBank/DDBJ databases">
        <title>Complete Genome Sequence of Hyperthermophilic Palaeococcus pacificus DY20341T, Isolated from a Deep-Sea Hydrothermal Sediments.</title>
        <authorList>
            <person name="Zeng X."/>
            <person name="Shao Z."/>
        </authorList>
    </citation>
    <scope>NUCLEOTIDE SEQUENCE [LARGE SCALE GENOMIC DNA]</scope>
    <source>
        <strain evidence="7">DY20341</strain>
    </source>
</reference>
<dbReference type="PROSITE" id="PS00198">
    <property type="entry name" value="4FE4S_FER_1"/>
    <property type="match status" value="1"/>
</dbReference>
<dbReference type="GO" id="GO:0016491">
    <property type="term" value="F:oxidoreductase activity"/>
    <property type="evidence" value="ECO:0007669"/>
    <property type="project" value="UniProtKB-ARBA"/>
</dbReference>
<dbReference type="InterPro" id="IPR050572">
    <property type="entry name" value="Fe-S_Ferredoxin"/>
</dbReference>
<dbReference type="InterPro" id="IPR017896">
    <property type="entry name" value="4Fe4S_Fe-S-bd"/>
</dbReference>
<dbReference type="GO" id="GO:0051539">
    <property type="term" value="F:4 iron, 4 sulfur cluster binding"/>
    <property type="evidence" value="ECO:0007669"/>
    <property type="project" value="UniProtKB-KW"/>
</dbReference>
<dbReference type="GO" id="GO:0046872">
    <property type="term" value="F:metal ion binding"/>
    <property type="evidence" value="ECO:0007669"/>
    <property type="project" value="UniProtKB-KW"/>
</dbReference>
<evidence type="ECO:0000256" key="4">
    <source>
        <dbReference type="ARBA" id="ARBA00023014"/>
    </source>
</evidence>
<dbReference type="Proteomes" id="UP000027981">
    <property type="component" value="Chromosome"/>
</dbReference>
<sequence length="125" mass="14004">MLKESLCIGCGICAKACPFNAISIFEEEVRKIVFEPAKCGECEYECNDACPTHAIDGKPDDATLLFEYAHCARCGKKLKHVLKEAEYLSKKLESMGEDSQIAYLCDECKRKKIFDVATKYEGYLG</sequence>
<evidence type="ECO:0000259" key="5">
    <source>
        <dbReference type="PROSITE" id="PS51379"/>
    </source>
</evidence>
<dbReference type="PANTHER" id="PTHR43687:SF5">
    <property type="entry name" value="4FE-4S FERREDOXIN-TYPE DOMAIN-CONTAINING PROTEIN"/>
    <property type="match status" value="1"/>
</dbReference>
<dbReference type="STRING" id="1343739.PAP_03220"/>
<evidence type="ECO:0000313" key="6">
    <source>
        <dbReference type="EMBL" id="AIF69064.1"/>
    </source>
</evidence>
<keyword evidence="7" id="KW-1185">Reference proteome</keyword>
<dbReference type="EMBL" id="CP006019">
    <property type="protein sequence ID" value="AIF69064.1"/>
    <property type="molecule type" value="Genomic_DNA"/>
</dbReference>
<keyword evidence="1" id="KW-0004">4Fe-4S</keyword>
<keyword evidence="2" id="KW-0479">Metal-binding</keyword>
<feature type="domain" description="4Fe-4S ferredoxin-type" evidence="5">
    <location>
        <begin position="30"/>
        <end position="60"/>
    </location>
</feature>
<dbReference type="InterPro" id="IPR017900">
    <property type="entry name" value="4Fe4S_Fe_S_CS"/>
</dbReference>
<evidence type="ECO:0000256" key="1">
    <source>
        <dbReference type="ARBA" id="ARBA00022485"/>
    </source>
</evidence>
<dbReference type="eggNOG" id="arCOG01543">
    <property type="taxonomic scope" value="Archaea"/>
</dbReference>